<dbReference type="EMBL" id="JAUJWV010000001">
    <property type="protein sequence ID" value="MDN7240654.1"/>
    <property type="molecule type" value="Genomic_DNA"/>
</dbReference>
<protein>
    <recommendedName>
        <fullName evidence="3">DUF5348 domain-containing protein</fullName>
    </recommendedName>
</protein>
<sequence>MKWEDKDYAEKTLKKLLIGSQLDGIKFGVDSEALFAYFMHYSNREPDLLWLNIEVRKIVLLDRLENIDLFAGSRLPEIDEDAAIKLLLENRREKVIDVQLGNVSPHLFITLESGKVLCVNWEDEDYECWQVGDGLGYTGREWLIIAVPGNEISFFL</sequence>
<evidence type="ECO:0008006" key="3">
    <source>
        <dbReference type="Google" id="ProtNLM"/>
    </source>
</evidence>
<dbReference type="Proteomes" id="UP001172055">
    <property type="component" value="Unassembled WGS sequence"/>
</dbReference>
<comment type="caution">
    <text evidence="1">The sequence shown here is derived from an EMBL/GenBank/DDBJ whole genome shotgun (WGS) entry which is preliminary data.</text>
</comment>
<keyword evidence="2" id="KW-1185">Reference proteome</keyword>
<name>A0ABT8MYF1_9BACL</name>
<evidence type="ECO:0000313" key="2">
    <source>
        <dbReference type="Proteomes" id="UP001172055"/>
    </source>
</evidence>
<dbReference type="RefSeq" id="WP_301722557.1">
    <property type="nucleotide sequence ID" value="NZ_JAUJWV010000001.1"/>
</dbReference>
<proteinExistence type="predicted"/>
<evidence type="ECO:0000313" key="1">
    <source>
        <dbReference type="EMBL" id="MDN7240654.1"/>
    </source>
</evidence>
<accession>A0ABT8MYF1</accession>
<organism evidence="1 2">
    <name type="scientific">Planococcus shixiaomingii</name>
    <dbReference type="NCBI Taxonomy" id="3058393"/>
    <lineage>
        <taxon>Bacteria</taxon>
        <taxon>Bacillati</taxon>
        <taxon>Bacillota</taxon>
        <taxon>Bacilli</taxon>
        <taxon>Bacillales</taxon>
        <taxon>Caryophanaceae</taxon>
        <taxon>Planococcus</taxon>
    </lineage>
</organism>
<gene>
    <name evidence="1" type="ORF">QWY14_02580</name>
</gene>
<reference evidence="1 2" key="1">
    <citation type="submission" date="2023-06" db="EMBL/GenBank/DDBJ databases">
        <title>Novel species in genus Planococcus.</title>
        <authorList>
            <person name="Ning S."/>
        </authorList>
    </citation>
    <scope>NUCLEOTIDE SEQUENCE [LARGE SCALE GENOMIC DNA]</scope>
    <source>
        <strain evidence="1 2">N028</strain>
    </source>
</reference>